<proteinExistence type="predicted"/>
<accession>A0ABU8XT40</accession>
<dbReference type="PANTHER" id="PTHR23132:SF23">
    <property type="entry name" value="D-ALANINE--D-ALANINE LIGASE B"/>
    <property type="match status" value="1"/>
</dbReference>
<dbReference type="PANTHER" id="PTHR23132">
    <property type="entry name" value="D-ALANINE--D-ALANINE LIGASE"/>
    <property type="match status" value="1"/>
</dbReference>
<keyword evidence="1" id="KW-0067">ATP-binding</keyword>
<keyword evidence="1" id="KW-0547">Nucleotide-binding</keyword>
<keyword evidence="4" id="KW-1185">Reference proteome</keyword>
<dbReference type="EMBL" id="JBBLZC010000008">
    <property type="protein sequence ID" value="MEK0083568.1"/>
    <property type="molecule type" value="Genomic_DNA"/>
</dbReference>
<feature type="domain" description="ATP-grasp" evidence="2">
    <location>
        <begin position="138"/>
        <end position="357"/>
    </location>
</feature>
<protein>
    <recommendedName>
        <fullName evidence="2">ATP-grasp domain-containing protein</fullName>
    </recommendedName>
</protein>
<dbReference type="PROSITE" id="PS50975">
    <property type="entry name" value="ATP_GRASP"/>
    <property type="match status" value="1"/>
</dbReference>
<reference evidence="3 4" key="1">
    <citation type="submission" date="2024-01" db="EMBL/GenBank/DDBJ databases">
        <title>Multi-omics insights into the function and evolution of sodium benzoate biodegradation pathways in Benzoatithermus flavus gen. nov., sp. nov. from hot spring.</title>
        <authorList>
            <person name="Hu C.-J."/>
            <person name="Li W.-J."/>
        </authorList>
    </citation>
    <scope>NUCLEOTIDE SEQUENCE [LARGE SCALE GENOMIC DNA]</scope>
    <source>
        <strain evidence="3 4">SYSU G07066</strain>
    </source>
</reference>
<evidence type="ECO:0000259" key="2">
    <source>
        <dbReference type="PROSITE" id="PS50975"/>
    </source>
</evidence>
<dbReference type="Gene3D" id="3.30.470.20">
    <property type="entry name" value="ATP-grasp fold, B domain"/>
    <property type="match status" value="1"/>
</dbReference>
<dbReference type="SUPFAM" id="SSF56059">
    <property type="entry name" value="Glutathione synthetase ATP-binding domain-like"/>
    <property type="match status" value="1"/>
</dbReference>
<organism evidence="3 4">
    <name type="scientific">Benzoatithermus flavus</name>
    <dbReference type="NCBI Taxonomy" id="3108223"/>
    <lineage>
        <taxon>Bacteria</taxon>
        <taxon>Pseudomonadati</taxon>
        <taxon>Pseudomonadota</taxon>
        <taxon>Alphaproteobacteria</taxon>
        <taxon>Geminicoccales</taxon>
        <taxon>Geminicoccaceae</taxon>
        <taxon>Benzoatithermus</taxon>
    </lineage>
</organism>
<dbReference type="RefSeq" id="WP_418159415.1">
    <property type="nucleotide sequence ID" value="NZ_JBBLZC010000008.1"/>
</dbReference>
<dbReference type="InterPro" id="IPR011761">
    <property type="entry name" value="ATP-grasp"/>
</dbReference>
<name>A0ABU8XT40_9PROT</name>
<dbReference type="Proteomes" id="UP001375743">
    <property type="component" value="Unassembled WGS sequence"/>
</dbReference>
<comment type="caution">
    <text evidence="3">The sequence shown here is derived from an EMBL/GenBank/DDBJ whole genome shotgun (WGS) entry which is preliminary data.</text>
</comment>
<sequence length="367" mass="39910">MTRTASFSPDLRRFVILFEPEAACRERLAARGVPEEVASEIACYLAQATDLAALIEPIRRAFAAIGVEVVAYPLDAHPVWLPLFTDPERQHTLLWCLTDGFAYYRGSFVSAVAGLLDVPQFGSPPAAQHLCQDKFRCFALAKALGIDTPPTVLVENGVPLSPPEALPEGAPLFVKPNTLGAKLGIGNDSRAADLAEALELTRRIHARYGDRALVQSYIPGRDVRVSFMDLGGPRAPLGIYAVDTGSTRGFPTLADSLRMTTMREAGTKEGLSLRVEDLRRDPALAPSIAKLEAAARRLADAAGLRDYFSFDFRLDEDGRPWFLELEVCPAVTIYDFLTYLRDAHGTDLPGALVRAAPSAFARRARGG</sequence>
<gene>
    <name evidence="3" type="ORF">U1T56_10425</name>
</gene>
<evidence type="ECO:0000313" key="3">
    <source>
        <dbReference type="EMBL" id="MEK0083568.1"/>
    </source>
</evidence>
<evidence type="ECO:0000256" key="1">
    <source>
        <dbReference type="PROSITE-ProRule" id="PRU00409"/>
    </source>
</evidence>
<evidence type="ECO:0000313" key="4">
    <source>
        <dbReference type="Proteomes" id="UP001375743"/>
    </source>
</evidence>